<dbReference type="Proteomes" id="UP000785679">
    <property type="component" value="Unassembled WGS sequence"/>
</dbReference>
<feature type="region of interest" description="Disordered" evidence="1">
    <location>
        <begin position="247"/>
        <end position="266"/>
    </location>
</feature>
<reference evidence="2" key="1">
    <citation type="submission" date="2019-06" db="EMBL/GenBank/DDBJ databases">
        <authorList>
            <person name="Zheng W."/>
        </authorList>
    </citation>
    <scope>NUCLEOTIDE SEQUENCE</scope>
    <source>
        <strain evidence="2">QDHG01</strain>
    </source>
</reference>
<sequence length="490" mass="56754">MLETVKSTVTDPLSAYSYQAIAQLIMLFEEPALISLQNHVNQSDERHKRKRKCLNCRNDQGKNNRHHSNEIRHTDRSPAVYFHMPASGSLLDDYGHAHSKFENDYAKALDEEQEQQGNNRREPILCKECQSLQEKLKSVGVDSLKVTNRAEKYISAPQVKEKDVPQKCEFLVHQKPIKISIPLKYREGRGLLEVLEDIEDSATNTEESQNEEEEEDLPQILKPQNMIGFRNYYSDWRDGINFHRVPPLSHQQQQNKRPDQFQKPYRPLSRVKRSFHRIQSIQSFIKQNNSQSLESSYYESEYMSDSNKKVAKKEITNQQITQKEKAFEQTDQAQQLLLLDSLDLYSQQSSSSSEQQSYVSSSNMSSSFDQSEEDRERPKHVTNQYPDFASQQVLFGVAASGLFALSQISQKNPQGMQGKGEDRLQILLEEEPQIDLRKKSKHNLPLSPITEEQGDNREANPPIDFKFDITFDEDYFKLQPHFKDCCIGKL</sequence>
<dbReference type="AlphaFoldDB" id="A0A8J8P0B0"/>
<name>A0A8J8P0B0_HALGN</name>
<proteinExistence type="predicted"/>
<evidence type="ECO:0000256" key="1">
    <source>
        <dbReference type="SAM" id="MobiDB-lite"/>
    </source>
</evidence>
<keyword evidence="3" id="KW-1185">Reference proteome</keyword>
<gene>
    <name evidence="2" type="ORF">FGO68_gene4914</name>
</gene>
<protein>
    <submittedName>
        <fullName evidence="2">Uncharacterized protein</fullName>
    </submittedName>
</protein>
<accession>A0A8J8P0B0</accession>
<feature type="compositionally biased region" description="Low complexity" evidence="1">
    <location>
        <begin position="350"/>
        <end position="369"/>
    </location>
</feature>
<dbReference type="EMBL" id="RRYP01003817">
    <property type="protein sequence ID" value="TNV83454.1"/>
    <property type="molecule type" value="Genomic_DNA"/>
</dbReference>
<organism evidence="2 3">
    <name type="scientific">Halteria grandinella</name>
    <dbReference type="NCBI Taxonomy" id="5974"/>
    <lineage>
        <taxon>Eukaryota</taxon>
        <taxon>Sar</taxon>
        <taxon>Alveolata</taxon>
        <taxon>Ciliophora</taxon>
        <taxon>Intramacronucleata</taxon>
        <taxon>Spirotrichea</taxon>
        <taxon>Stichotrichia</taxon>
        <taxon>Sporadotrichida</taxon>
        <taxon>Halteriidae</taxon>
        <taxon>Halteria</taxon>
    </lineage>
</organism>
<evidence type="ECO:0000313" key="3">
    <source>
        <dbReference type="Proteomes" id="UP000785679"/>
    </source>
</evidence>
<evidence type="ECO:0000313" key="2">
    <source>
        <dbReference type="EMBL" id="TNV83454.1"/>
    </source>
</evidence>
<comment type="caution">
    <text evidence="2">The sequence shown here is derived from an EMBL/GenBank/DDBJ whole genome shotgun (WGS) entry which is preliminary data.</text>
</comment>
<feature type="region of interest" description="Disordered" evidence="1">
    <location>
        <begin position="350"/>
        <end position="380"/>
    </location>
</feature>